<keyword evidence="7" id="KW-0509">mRNA transport</keyword>
<evidence type="ECO:0000256" key="9">
    <source>
        <dbReference type="ARBA" id="ARBA00022884"/>
    </source>
</evidence>
<keyword evidence="9" id="KW-0694">RNA-binding</keyword>
<evidence type="ECO:0000256" key="4">
    <source>
        <dbReference type="ARBA" id="ARBA00022448"/>
    </source>
</evidence>
<feature type="region of interest" description="Disordered" evidence="13">
    <location>
        <begin position="1"/>
        <end position="23"/>
    </location>
</feature>
<feature type="region of interest" description="Disordered" evidence="13">
    <location>
        <begin position="40"/>
        <end position="265"/>
    </location>
</feature>
<evidence type="ECO:0000256" key="6">
    <source>
        <dbReference type="ARBA" id="ARBA00022664"/>
    </source>
</evidence>
<evidence type="ECO:0000256" key="2">
    <source>
        <dbReference type="ARBA" id="ARBA00004496"/>
    </source>
</evidence>
<name>A0ABR2MFP2_9ASPA</name>
<organism evidence="15 16">
    <name type="scientific">Platanthera guangdongensis</name>
    <dbReference type="NCBI Taxonomy" id="2320717"/>
    <lineage>
        <taxon>Eukaryota</taxon>
        <taxon>Viridiplantae</taxon>
        <taxon>Streptophyta</taxon>
        <taxon>Embryophyta</taxon>
        <taxon>Tracheophyta</taxon>
        <taxon>Spermatophyta</taxon>
        <taxon>Magnoliopsida</taxon>
        <taxon>Liliopsida</taxon>
        <taxon>Asparagales</taxon>
        <taxon>Orchidaceae</taxon>
        <taxon>Orchidoideae</taxon>
        <taxon>Orchideae</taxon>
        <taxon>Orchidinae</taxon>
        <taxon>Platanthera</taxon>
    </lineage>
</organism>
<evidence type="ECO:0000256" key="13">
    <source>
        <dbReference type="SAM" id="MobiDB-lite"/>
    </source>
</evidence>
<evidence type="ECO:0000256" key="12">
    <source>
        <dbReference type="ARBA" id="ARBA00023242"/>
    </source>
</evidence>
<comment type="subcellular location">
    <subcellularLocation>
        <location evidence="2">Cytoplasm</location>
    </subcellularLocation>
    <subcellularLocation>
        <location evidence="1">Nucleus</location>
    </subcellularLocation>
</comment>
<evidence type="ECO:0000256" key="1">
    <source>
        <dbReference type="ARBA" id="ARBA00004123"/>
    </source>
</evidence>
<feature type="compositionally biased region" description="Basic and acidic residues" evidence="13">
    <location>
        <begin position="233"/>
        <end position="265"/>
    </location>
</feature>
<evidence type="ECO:0000256" key="10">
    <source>
        <dbReference type="ARBA" id="ARBA00023161"/>
    </source>
</evidence>
<evidence type="ECO:0000256" key="3">
    <source>
        <dbReference type="ARBA" id="ARBA00009548"/>
    </source>
</evidence>
<feature type="domain" description="Btz" evidence="14">
    <location>
        <begin position="124"/>
        <end position="221"/>
    </location>
</feature>
<comment type="caution">
    <text evidence="15">The sequence shown here is derived from an EMBL/GenBank/DDBJ whole genome shotgun (WGS) entry which is preliminary data.</text>
</comment>
<feature type="compositionally biased region" description="Basic and acidic residues" evidence="13">
    <location>
        <begin position="74"/>
        <end position="92"/>
    </location>
</feature>
<keyword evidence="12" id="KW-0539">Nucleus</keyword>
<feature type="region of interest" description="Disordered" evidence="13">
    <location>
        <begin position="289"/>
        <end position="348"/>
    </location>
</feature>
<evidence type="ECO:0000313" key="16">
    <source>
        <dbReference type="Proteomes" id="UP001412067"/>
    </source>
</evidence>
<evidence type="ECO:0000259" key="14">
    <source>
        <dbReference type="Pfam" id="PF09405"/>
    </source>
</evidence>
<keyword evidence="16" id="KW-1185">Reference proteome</keyword>
<evidence type="ECO:0000313" key="15">
    <source>
        <dbReference type="EMBL" id="KAK8962775.1"/>
    </source>
</evidence>
<dbReference type="Proteomes" id="UP001412067">
    <property type="component" value="Unassembled WGS sequence"/>
</dbReference>
<keyword evidence="8" id="KW-0810">Translation regulation</keyword>
<proteinExistence type="inferred from homology"/>
<keyword evidence="6" id="KW-0507">mRNA processing</keyword>
<sequence>MVREGNGSLAAMGRGSGSGNELTVEGRKGVQLLWGSCWQEEAGGGSKMESGPKKLKRDEKPEVNATHSRHRRRSVTEAPRHELKQQSARDDALPEAPPVSSTPVFQNEKISLERKIDKPPVGTQHTSDNREVPRSRSFYQHDDRSSTGQGGLNLSRRPTDQRRWNDKAREEGNDQPKKDDRPQTHADEKSSVWRHDRFHAMESTLPPARKRPAFSEKKMQSKPEIDATAMGMDKAKLLSTREPREFAAQKREEKGGFHPRMPDRSLEKLDRRERRVDGVYGRAEPQRVIDGDQSRERYGGMRGRNDRFGVRSNEREPNRAGGFETEKWKHDLFDEANKSPPPKNEDEQIAKVEALLAS</sequence>
<feature type="compositionally biased region" description="Basic and acidic residues" evidence="13">
    <location>
        <begin position="213"/>
        <end position="225"/>
    </location>
</feature>
<evidence type="ECO:0000256" key="8">
    <source>
        <dbReference type="ARBA" id="ARBA00022845"/>
    </source>
</evidence>
<accession>A0ABR2MFP2</accession>
<dbReference type="InterPro" id="IPR018545">
    <property type="entry name" value="Btz_dom"/>
</dbReference>
<dbReference type="PANTHER" id="PTHR36364">
    <property type="entry name" value="OS03G0203000 PROTEIN"/>
    <property type="match status" value="1"/>
</dbReference>
<feature type="compositionally biased region" description="Basic and acidic residues" evidence="13">
    <location>
        <begin position="157"/>
        <end position="200"/>
    </location>
</feature>
<protein>
    <recommendedName>
        <fullName evidence="14">Btz domain-containing protein</fullName>
    </recommendedName>
</protein>
<gene>
    <name evidence="15" type="ORF">KSP40_PGU011322</name>
</gene>
<feature type="compositionally biased region" description="Basic and acidic residues" evidence="13">
    <location>
        <begin position="50"/>
        <end position="62"/>
    </location>
</feature>
<evidence type="ECO:0000256" key="7">
    <source>
        <dbReference type="ARBA" id="ARBA00022816"/>
    </source>
</evidence>
<evidence type="ECO:0000256" key="5">
    <source>
        <dbReference type="ARBA" id="ARBA00022490"/>
    </source>
</evidence>
<dbReference type="PANTHER" id="PTHR36364:SF1">
    <property type="entry name" value="OS03G0203000 PROTEIN"/>
    <property type="match status" value="1"/>
</dbReference>
<feature type="compositionally biased region" description="Polar residues" evidence="13">
    <location>
        <begin position="99"/>
        <end position="109"/>
    </location>
</feature>
<reference evidence="15 16" key="1">
    <citation type="journal article" date="2022" name="Nat. Plants">
        <title>Genomes of leafy and leafless Platanthera orchids illuminate the evolution of mycoheterotrophy.</title>
        <authorList>
            <person name="Li M.H."/>
            <person name="Liu K.W."/>
            <person name="Li Z."/>
            <person name="Lu H.C."/>
            <person name="Ye Q.L."/>
            <person name="Zhang D."/>
            <person name="Wang J.Y."/>
            <person name="Li Y.F."/>
            <person name="Zhong Z.M."/>
            <person name="Liu X."/>
            <person name="Yu X."/>
            <person name="Liu D.K."/>
            <person name="Tu X.D."/>
            <person name="Liu B."/>
            <person name="Hao Y."/>
            <person name="Liao X.Y."/>
            <person name="Jiang Y.T."/>
            <person name="Sun W.H."/>
            <person name="Chen J."/>
            <person name="Chen Y.Q."/>
            <person name="Ai Y."/>
            <person name="Zhai J.W."/>
            <person name="Wu S.S."/>
            <person name="Zhou Z."/>
            <person name="Hsiao Y.Y."/>
            <person name="Wu W.L."/>
            <person name="Chen Y.Y."/>
            <person name="Lin Y.F."/>
            <person name="Hsu J.L."/>
            <person name="Li C.Y."/>
            <person name="Wang Z.W."/>
            <person name="Zhao X."/>
            <person name="Zhong W.Y."/>
            <person name="Ma X.K."/>
            <person name="Ma L."/>
            <person name="Huang J."/>
            <person name="Chen G.Z."/>
            <person name="Huang M.Z."/>
            <person name="Huang L."/>
            <person name="Peng D.H."/>
            <person name="Luo Y.B."/>
            <person name="Zou S.Q."/>
            <person name="Chen S.P."/>
            <person name="Lan S."/>
            <person name="Tsai W.C."/>
            <person name="Van de Peer Y."/>
            <person name="Liu Z.J."/>
        </authorList>
    </citation>
    <scope>NUCLEOTIDE SEQUENCE [LARGE SCALE GENOMIC DNA]</scope>
    <source>
        <strain evidence="15">Lor288</strain>
    </source>
</reference>
<keyword evidence="10" id="KW-0866">Nonsense-mediated mRNA decay</keyword>
<keyword evidence="4" id="KW-0813">Transport</keyword>
<evidence type="ECO:0000256" key="11">
    <source>
        <dbReference type="ARBA" id="ARBA00023187"/>
    </source>
</evidence>
<comment type="similarity">
    <text evidence="3">Belongs to the CASC3 family.</text>
</comment>
<feature type="compositionally biased region" description="Basic and acidic residues" evidence="13">
    <location>
        <begin position="127"/>
        <end position="145"/>
    </location>
</feature>
<dbReference type="EMBL" id="JBBWWR010000008">
    <property type="protein sequence ID" value="KAK8962775.1"/>
    <property type="molecule type" value="Genomic_DNA"/>
</dbReference>
<dbReference type="Pfam" id="PF09405">
    <property type="entry name" value="Btz"/>
    <property type="match status" value="1"/>
</dbReference>
<keyword evidence="5" id="KW-0963">Cytoplasm</keyword>
<keyword evidence="11" id="KW-0508">mRNA splicing</keyword>